<sequence length="584" mass="66308">MKRRDFIKNASLALSAAFVPNIAFPSFLRGGAPLNNVLYNGVALPDVWPPRNIGMNYDPMPTPYLINRPEIIPIDLGRQLLVDNFLIEQTDMERRSYTPRKMSFNPVLKPETELEQGIYGIPGASAKDGGVWWDPKDQLFKMWYEAGWLHRMAYATSKDGIYWERPNLDIVPGTNQIVPEIVADSSTVWLDHFTQNDEERFKMFLRSPNSIPGSTERFNYGFSMVSPDGIHWGKPVKTGPCGDRSTMFYNPFRQKWVYSLRNPENINRVPIGRFRYYHEHSNFLEGAKWTKEDLIFWLGADYLDDPDPYIGDKAQLYNLSAVPYESIMLSLPQIHLGPSNERCREAGVPKITELKVAYSRDGFHWDRTDRHTFIPAERKEGSWDRGYVQSVGGLCAIVGDQLWFYYIGFEGNRKKKSSVYEKNGMHANGSTGIAVLRRDGFVSYSTSKEKSTLLTRPVTFTGEYLFVNVNCPNGELKVEVLDTDNNVIPGFSAGDCKPLSIDSTIAQIKWKNKKDLSILKNQPVRFKFYLANGDLYSFWVSPDIEGASNGYNAAGGPGFSGGIDIEGKKAYKKAENFPNLLERC</sequence>
<gene>
    <name evidence="1" type="ORF">DWX70_04050</name>
</gene>
<protein>
    <submittedName>
        <fullName evidence="1">Glycosyl hydrolase family 32</fullName>
    </submittedName>
</protein>
<keyword evidence="1" id="KW-0378">Hydrolase</keyword>
<evidence type="ECO:0000313" key="2">
    <source>
        <dbReference type="Proteomes" id="UP000266492"/>
    </source>
</evidence>
<comment type="caution">
    <text evidence="1">The sequence shown here is derived from an EMBL/GenBank/DDBJ whole genome shotgun (WGS) entry which is preliminary data.</text>
</comment>
<dbReference type="RefSeq" id="WP_118418316.1">
    <property type="nucleotide sequence ID" value="NZ_CP176640.1"/>
</dbReference>
<organism evidence="1 2">
    <name type="scientific">Bacteroides ovatus</name>
    <dbReference type="NCBI Taxonomy" id="28116"/>
    <lineage>
        <taxon>Bacteria</taxon>
        <taxon>Pseudomonadati</taxon>
        <taxon>Bacteroidota</taxon>
        <taxon>Bacteroidia</taxon>
        <taxon>Bacteroidales</taxon>
        <taxon>Bacteroidaceae</taxon>
        <taxon>Bacteroides</taxon>
    </lineage>
</organism>
<reference evidence="1 2" key="1">
    <citation type="submission" date="2018-08" db="EMBL/GenBank/DDBJ databases">
        <title>A genome reference for cultivated species of the human gut microbiota.</title>
        <authorList>
            <person name="Zou Y."/>
            <person name="Xue W."/>
            <person name="Luo G."/>
        </authorList>
    </citation>
    <scope>NUCLEOTIDE SEQUENCE [LARGE SCALE GENOMIC DNA]</scope>
    <source>
        <strain evidence="1 2">AF20-9LB</strain>
    </source>
</reference>
<name>A0A395W628_BACOV</name>
<evidence type="ECO:0000313" key="1">
    <source>
        <dbReference type="EMBL" id="RGS87623.1"/>
    </source>
</evidence>
<dbReference type="EMBL" id="QRVZ01000002">
    <property type="protein sequence ID" value="RGS87623.1"/>
    <property type="molecule type" value="Genomic_DNA"/>
</dbReference>
<dbReference type="Gene3D" id="2.115.10.20">
    <property type="entry name" value="Glycosyl hydrolase domain, family 43"/>
    <property type="match status" value="1"/>
</dbReference>
<dbReference type="InterPro" id="IPR023296">
    <property type="entry name" value="Glyco_hydro_beta-prop_sf"/>
</dbReference>
<dbReference type="AlphaFoldDB" id="A0A395W628"/>
<accession>A0A395W628</accession>
<dbReference type="GO" id="GO:0016787">
    <property type="term" value="F:hydrolase activity"/>
    <property type="evidence" value="ECO:0007669"/>
    <property type="project" value="UniProtKB-KW"/>
</dbReference>
<dbReference type="SUPFAM" id="SSF75005">
    <property type="entry name" value="Arabinanase/levansucrase/invertase"/>
    <property type="match status" value="1"/>
</dbReference>
<dbReference type="Proteomes" id="UP000266492">
    <property type="component" value="Unassembled WGS sequence"/>
</dbReference>
<proteinExistence type="predicted"/>